<evidence type="ECO:0000256" key="1">
    <source>
        <dbReference type="SAM" id="Phobius"/>
    </source>
</evidence>
<accession>A0AAE0PTD8</accession>
<comment type="caution">
    <text evidence="3">The sequence shown here is derived from an EMBL/GenBank/DDBJ whole genome shotgun (WGS) entry which is preliminary data.</text>
</comment>
<keyword evidence="1" id="KW-1133">Transmembrane helix</keyword>
<reference evidence="3" key="1">
    <citation type="submission" date="2023-06" db="EMBL/GenBank/DDBJ databases">
        <title>Male Hemibagrus guttatus genome.</title>
        <authorList>
            <person name="Bian C."/>
        </authorList>
    </citation>
    <scope>NUCLEOTIDE SEQUENCE</scope>
    <source>
        <strain evidence="3">Male_cb2023</strain>
        <tissue evidence="3">Muscle</tissue>
    </source>
</reference>
<feature type="chain" id="PRO_5042120069" evidence="2">
    <location>
        <begin position="21"/>
        <end position="298"/>
    </location>
</feature>
<organism evidence="3 4">
    <name type="scientific">Hemibagrus guttatus</name>
    <dbReference type="NCBI Taxonomy" id="175788"/>
    <lineage>
        <taxon>Eukaryota</taxon>
        <taxon>Metazoa</taxon>
        <taxon>Chordata</taxon>
        <taxon>Craniata</taxon>
        <taxon>Vertebrata</taxon>
        <taxon>Euteleostomi</taxon>
        <taxon>Actinopterygii</taxon>
        <taxon>Neopterygii</taxon>
        <taxon>Teleostei</taxon>
        <taxon>Ostariophysi</taxon>
        <taxon>Siluriformes</taxon>
        <taxon>Bagridae</taxon>
        <taxon>Hemibagrus</taxon>
    </lineage>
</organism>
<keyword evidence="1" id="KW-0812">Transmembrane</keyword>
<name>A0AAE0PTD8_9TELE</name>
<keyword evidence="1" id="KW-0472">Membrane</keyword>
<evidence type="ECO:0000256" key="2">
    <source>
        <dbReference type="SAM" id="SignalP"/>
    </source>
</evidence>
<evidence type="ECO:0000313" key="4">
    <source>
        <dbReference type="Proteomes" id="UP001274896"/>
    </source>
</evidence>
<keyword evidence="4" id="KW-1185">Reference proteome</keyword>
<protein>
    <submittedName>
        <fullName evidence="3">Uncharacterized protein</fullName>
    </submittedName>
</protein>
<feature type="transmembrane region" description="Helical" evidence="1">
    <location>
        <begin position="176"/>
        <end position="198"/>
    </location>
</feature>
<feature type="signal peptide" evidence="2">
    <location>
        <begin position="1"/>
        <end position="20"/>
    </location>
</feature>
<gene>
    <name evidence="3" type="ORF">QTP70_032596</name>
</gene>
<evidence type="ECO:0000313" key="3">
    <source>
        <dbReference type="EMBL" id="KAK3507664.1"/>
    </source>
</evidence>
<proteinExistence type="predicted"/>
<dbReference type="EMBL" id="JAUCMX010000029">
    <property type="protein sequence ID" value="KAK3507664.1"/>
    <property type="molecule type" value="Genomic_DNA"/>
</dbReference>
<dbReference type="AlphaFoldDB" id="A0AAE0PTD8"/>
<sequence>MSKATVAKLTVLIFLAFIVCLPEFFPSEVLQVQFLCASFDPCERQAYEMYDNAGITRPRCEAQNTTNQDAAVKQWFMCETYADLQRLRDNASVSENAMEVIVTLQIEAPPLLQNVSINGHFNHSGLYIETQHDTVLFGCYVRNESGSNHMHRPNRTHCFAHFKDIQRMSSTTARRWSVSTVVWLGLMMMVVILVLLGVKDHVFKNRSCCKNVELFLEKTPSDYSRGHDTHQRKVSLVSTKKFLHVFQESYKRGLSPIPELSVTDVSLGENEDEARSDGVITEEAFLHHRSLPSLESCH</sequence>
<dbReference type="Proteomes" id="UP001274896">
    <property type="component" value="Unassembled WGS sequence"/>
</dbReference>
<keyword evidence="2" id="KW-0732">Signal</keyword>